<feature type="domain" description="Amine oxidase" evidence="2">
    <location>
        <begin position="42"/>
        <end position="114"/>
    </location>
</feature>
<dbReference type="PANTHER" id="PTHR43563">
    <property type="entry name" value="AMINE OXIDASE"/>
    <property type="match status" value="1"/>
</dbReference>
<dbReference type="Gene3D" id="3.50.50.60">
    <property type="entry name" value="FAD/NAD(P)-binding domain"/>
    <property type="match status" value="2"/>
</dbReference>
<dbReference type="EMBL" id="PQVF01000010">
    <property type="protein sequence ID" value="POY35573.1"/>
    <property type="molecule type" value="Genomic_DNA"/>
</dbReference>
<evidence type="ECO:0000256" key="1">
    <source>
        <dbReference type="ARBA" id="ARBA00005995"/>
    </source>
</evidence>
<dbReference type="RefSeq" id="WP_103789847.1">
    <property type="nucleotide sequence ID" value="NZ_PQVF01000010.1"/>
</dbReference>
<dbReference type="PANTHER" id="PTHR43563:SF1">
    <property type="entry name" value="AMINE OXIDASE [FLAVIN-CONTAINING] B"/>
    <property type="match status" value="1"/>
</dbReference>
<evidence type="ECO:0000259" key="2">
    <source>
        <dbReference type="Pfam" id="PF01593"/>
    </source>
</evidence>
<dbReference type="Proteomes" id="UP000236893">
    <property type="component" value="Unassembled WGS sequence"/>
</dbReference>
<dbReference type="SUPFAM" id="SSF54373">
    <property type="entry name" value="FAD-linked reductases, C-terminal domain"/>
    <property type="match status" value="1"/>
</dbReference>
<dbReference type="OrthoDB" id="56323at2"/>
<accession>A0A2S5A0C0</accession>
<organism evidence="3 4">
    <name type="scientific">Solitalea longa</name>
    <dbReference type="NCBI Taxonomy" id="2079460"/>
    <lineage>
        <taxon>Bacteria</taxon>
        <taxon>Pseudomonadati</taxon>
        <taxon>Bacteroidota</taxon>
        <taxon>Sphingobacteriia</taxon>
        <taxon>Sphingobacteriales</taxon>
        <taxon>Sphingobacteriaceae</taxon>
        <taxon>Solitalea</taxon>
    </lineage>
</organism>
<gene>
    <name evidence="3" type="ORF">C3K47_14345</name>
</gene>
<name>A0A2S5A0C0_9SPHI</name>
<feature type="domain" description="Amine oxidase" evidence="2">
    <location>
        <begin position="149"/>
        <end position="384"/>
    </location>
</feature>
<evidence type="ECO:0000313" key="3">
    <source>
        <dbReference type="EMBL" id="POY35573.1"/>
    </source>
</evidence>
<evidence type="ECO:0000313" key="4">
    <source>
        <dbReference type="Proteomes" id="UP000236893"/>
    </source>
</evidence>
<proteinExistence type="inferred from homology"/>
<comment type="caution">
    <text evidence="3">The sequence shown here is derived from an EMBL/GenBank/DDBJ whole genome shotgun (WGS) entry which is preliminary data.</text>
</comment>
<dbReference type="InterPro" id="IPR002937">
    <property type="entry name" value="Amino_oxidase"/>
</dbReference>
<dbReference type="InterPro" id="IPR036188">
    <property type="entry name" value="FAD/NAD-bd_sf"/>
</dbReference>
<comment type="similarity">
    <text evidence="1">Belongs to the flavin monoamine oxidase family.</text>
</comment>
<reference evidence="3 4" key="1">
    <citation type="submission" date="2018-01" db="EMBL/GenBank/DDBJ databases">
        <authorList>
            <person name="Gaut B.S."/>
            <person name="Morton B.R."/>
            <person name="Clegg M.T."/>
            <person name="Duvall M.R."/>
        </authorList>
    </citation>
    <scope>NUCLEOTIDE SEQUENCE [LARGE SCALE GENOMIC DNA]</scope>
    <source>
        <strain evidence="3 4">HR-AV</strain>
    </source>
</reference>
<sequence>MKRRDFIIRTGITAAGLIMAPNHGFQIISKKKPRVVILGAGLAGLTAAHELQKAGVDYIILEANERFGGRIFTKSINGAPIDLGGEWIGFSHFALRNLCDELNLKLTKHHFNTHLAINDKYFAPGSWRLTEVEKQQNNLFSGSGPVSVFSRPNNEMDFKIDGGSSKLIQRLSNLGSASSKIKLNSRVVSVSKNEENYTIACSNGKVYRSTAVICTLPAPVISSIKWRPQLPSEFIESLPISIYQTTLKIPVAFNKAYWRDDNMELLTDKLCTYAYHTSQQRRANVLTFAVSGQNAKDMLRMDPSARINQIVSTLKPVIGKNVLSSIKSVDYYKGLDVSRMFTYAVLDTDNTIECQSFGHLYFCGDYFTSSRGFMEASVQSAKQTMAKLLS</sequence>
<dbReference type="InterPro" id="IPR050703">
    <property type="entry name" value="Flavin_MAO"/>
</dbReference>
<protein>
    <recommendedName>
        <fullName evidence="2">Amine oxidase domain-containing protein</fullName>
    </recommendedName>
</protein>
<dbReference type="SUPFAM" id="SSF51905">
    <property type="entry name" value="FAD/NAD(P)-binding domain"/>
    <property type="match status" value="1"/>
</dbReference>
<dbReference type="GO" id="GO:0016491">
    <property type="term" value="F:oxidoreductase activity"/>
    <property type="evidence" value="ECO:0007669"/>
    <property type="project" value="InterPro"/>
</dbReference>
<dbReference type="AlphaFoldDB" id="A0A2S5A0C0"/>
<dbReference type="Pfam" id="PF01593">
    <property type="entry name" value="Amino_oxidase"/>
    <property type="match status" value="2"/>
</dbReference>
<keyword evidence="4" id="KW-1185">Reference proteome</keyword>